<comment type="caution">
    <text evidence="12">Lacks conserved residue(s) required for the propagation of feature annotation.</text>
</comment>
<comment type="pathway">
    <text evidence="2 12">Aminoacyl-tRNA biosynthesis; selenocysteinyl-tRNA(Sec) biosynthesis; L-seryl-tRNA(Sec) from L-serine and tRNA(Sec): step 1/1.</text>
</comment>
<feature type="binding site" evidence="12">
    <location>
        <position position="438"/>
    </location>
    <ligand>
        <name>L-serine</name>
        <dbReference type="ChEBI" id="CHEBI:33384"/>
    </ligand>
</feature>
<dbReference type="InterPro" id="IPR002317">
    <property type="entry name" value="Ser-tRNA-ligase_type_1"/>
</dbReference>
<name>M4NGQ0_9GAMM</name>
<comment type="domain">
    <text evidence="12">Consists of two distinct domains, a catalytic core and a N-terminal extension that is involved in tRNA binding.</text>
</comment>
<dbReference type="InterPro" id="IPR042103">
    <property type="entry name" value="SerRS_1_N_sf"/>
</dbReference>
<evidence type="ECO:0000256" key="13">
    <source>
        <dbReference type="PIRSR" id="PIRSR001529-1"/>
    </source>
</evidence>
<reference evidence="16 17" key="1">
    <citation type="submission" date="2012-04" db="EMBL/GenBank/DDBJ databases">
        <title>Complete genome of Rhodanobacter sp. 2APBS1.</title>
        <authorList>
            <consortium name="US DOE Joint Genome Institute"/>
            <person name="Huntemann M."/>
            <person name="Wei C.-L."/>
            <person name="Han J."/>
            <person name="Detter J.C."/>
            <person name="Han C."/>
            <person name="Tapia R."/>
            <person name="Munk A.C.C."/>
            <person name="Chen A."/>
            <person name="Krypides N."/>
            <person name="Mavromatis K."/>
            <person name="Markowitz V."/>
            <person name="Szeto E."/>
            <person name="Ivanova N."/>
            <person name="Mikhailova N."/>
            <person name="Ovchinnikova G."/>
            <person name="Pagani I."/>
            <person name="Pati A."/>
            <person name="Goodwin L."/>
            <person name="Peters L."/>
            <person name="Pitluck S."/>
            <person name="Woyke T."/>
            <person name="Prakash O."/>
            <person name="Elkins J."/>
            <person name="Brown S."/>
            <person name="Palumbo A."/>
            <person name="Hemme C."/>
            <person name="Zhou J."/>
            <person name="Watson D."/>
            <person name="Jardine P."/>
            <person name="Kostka J."/>
            <person name="Green S."/>
        </authorList>
    </citation>
    <scope>NUCLEOTIDE SEQUENCE [LARGE SCALE GENOMIC DNA]</scope>
    <source>
        <strain evidence="16 17">2APBS1</strain>
    </source>
</reference>
<dbReference type="InterPro" id="IPR006195">
    <property type="entry name" value="aa-tRNA-synth_II"/>
</dbReference>
<keyword evidence="7 12" id="KW-0067">ATP-binding</keyword>
<evidence type="ECO:0000256" key="4">
    <source>
        <dbReference type="ARBA" id="ARBA00022490"/>
    </source>
</evidence>
<feature type="binding site" evidence="13">
    <location>
        <position position="315"/>
    </location>
    <ligand>
        <name>L-serine</name>
        <dbReference type="ChEBI" id="CHEBI:33384"/>
    </ligand>
</feature>
<evidence type="ECO:0000256" key="3">
    <source>
        <dbReference type="ARBA" id="ARBA00010728"/>
    </source>
</evidence>
<dbReference type="AlphaFoldDB" id="M4NGQ0"/>
<keyword evidence="17" id="KW-1185">Reference proteome</keyword>
<proteinExistence type="inferred from homology"/>
<dbReference type="Proteomes" id="UP000011859">
    <property type="component" value="Chromosome"/>
</dbReference>
<dbReference type="KEGG" id="rhd:R2APBS1_2164"/>
<dbReference type="Gene3D" id="1.10.287.40">
    <property type="entry name" value="Serine-tRNA synthetase, tRNA binding domain"/>
    <property type="match status" value="1"/>
</dbReference>
<dbReference type="GO" id="GO:0006434">
    <property type="term" value="P:seryl-tRNA aminoacylation"/>
    <property type="evidence" value="ECO:0007669"/>
    <property type="project" value="UniProtKB-UniRule"/>
</dbReference>
<dbReference type="NCBIfam" id="TIGR00414">
    <property type="entry name" value="serS"/>
    <property type="match status" value="1"/>
</dbReference>
<dbReference type="PRINTS" id="PR00981">
    <property type="entry name" value="TRNASYNTHSER"/>
</dbReference>
<evidence type="ECO:0000256" key="1">
    <source>
        <dbReference type="ARBA" id="ARBA00004496"/>
    </source>
</evidence>
<keyword evidence="6 12" id="KW-0547">Nucleotide-binding</keyword>
<keyword evidence="9 12" id="KW-0030">Aminoacyl-tRNA synthetase</keyword>
<dbReference type="InterPro" id="IPR045864">
    <property type="entry name" value="aa-tRNA-synth_II/BPL/LPL"/>
</dbReference>
<comment type="function">
    <text evidence="12">Catalyzes the attachment of serine to tRNA(Ser). Is also able to aminoacylate tRNA(Sec) with serine, to form the misacylated tRNA L-seryl-tRNA(Sec), which will be further converted into selenocysteinyl-tRNA(Sec).</text>
</comment>
<dbReference type="EMBL" id="CP003470">
    <property type="protein sequence ID" value="AGG89277.1"/>
    <property type="molecule type" value="Genomic_DNA"/>
</dbReference>
<sequence precursor="true">MLDPALLRSRLAETAARLAETRGYTLDVAAVESLENARKQLATETQDLQNLRNTRSKSIGQAKARGEDTASLMAEVAGIGDKLKANEQALTEVQAKLADIALGIPNIPHASVPVGKDEKDNVEVSRWGTPRKFAFAVKDHVELGERHGWLDGDAGAKLSGARFTVLRGQLAHLHRALGQFMLDLHTAEHGYLECNVPVLVNADSMQGTGQLPKFEEDLFATFRLPEVRDDQWSMTIAPDAFSALHKRYKVRADERRNPGDLDAGDMHAAFEVARSFRDKYLIPTAEVSLTNLARDTIQDADALPLRMTAHTLCFRAEAGSYGRDTRGMIRQHQFEKVEMVQITHADQSHAQLEEMVGHAEKVLQKLGLPYRKVLLCSGDMGFTAVKTYDLEVWLPSQQTYREISSCSNCEDFQARRLQARVRNPDTGKPELVHTLNGSGLAIGRTLIAVMENYQNADGSIDVPKVLRPYMAGLDSIA</sequence>
<feature type="binding site" evidence="13">
    <location>
        <position position="436"/>
    </location>
    <ligand>
        <name>L-serine</name>
        <dbReference type="ChEBI" id="CHEBI:33384"/>
    </ligand>
</feature>
<evidence type="ECO:0000256" key="14">
    <source>
        <dbReference type="PIRSR" id="PIRSR001529-2"/>
    </source>
</evidence>
<dbReference type="eggNOG" id="COG0172">
    <property type="taxonomic scope" value="Bacteria"/>
</dbReference>
<keyword evidence="8 12" id="KW-0648">Protein biosynthesis</keyword>
<keyword evidence="5 12" id="KW-0436">Ligase</keyword>
<dbReference type="GO" id="GO:0005524">
    <property type="term" value="F:ATP binding"/>
    <property type="evidence" value="ECO:0007669"/>
    <property type="project" value="UniProtKB-UniRule"/>
</dbReference>
<dbReference type="EC" id="6.1.1.11" evidence="12"/>
<dbReference type="Gene3D" id="3.30.930.10">
    <property type="entry name" value="Bira Bifunctional Protein, Domain 2"/>
    <property type="match status" value="1"/>
</dbReference>
<evidence type="ECO:0000256" key="6">
    <source>
        <dbReference type="ARBA" id="ARBA00022741"/>
    </source>
</evidence>
<comment type="subunit">
    <text evidence="12">Homodimer. The tRNA molecule binds across the dimer.</text>
</comment>
<dbReference type="STRING" id="666685.R2APBS1_2164"/>
<feature type="binding site" evidence="12 13">
    <location>
        <position position="338"/>
    </location>
    <ligand>
        <name>L-serine</name>
        <dbReference type="ChEBI" id="CHEBI:33384"/>
    </ligand>
</feature>
<dbReference type="PANTHER" id="PTHR43697">
    <property type="entry name" value="SERYL-TRNA SYNTHETASE"/>
    <property type="match status" value="1"/>
</dbReference>
<evidence type="ECO:0000256" key="10">
    <source>
        <dbReference type="ARBA" id="ARBA00047929"/>
    </source>
</evidence>
<protein>
    <recommendedName>
        <fullName evidence="12">Serine--tRNA ligase</fullName>
        <ecNumber evidence="12">6.1.1.11</ecNumber>
    </recommendedName>
    <alternativeName>
        <fullName evidence="12">Seryl-tRNA synthetase</fullName>
        <shortName evidence="12">SerRS</shortName>
    </alternativeName>
    <alternativeName>
        <fullName evidence="12">Seryl-tRNA(Ser/Sec) synthetase</fullName>
    </alternativeName>
</protein>
<dbReference type="InterPro" id="IPR002314">
    <property type="entry name" value="aa-tRNA-synt_IIb"/>
</dbReference>
<evidence type="ECO:0000256" key="11">
    <source>
        <dbReference type="ARBA" id="ARBA00048823"/>
    </source>
</evidence>
<dbReference type="Pfam" id="PF02403">
    <property type="entry name" value="Seryl_tRNA_N"/>
    <property type="match status" value="1"/>
</dbReference>
<evidence type="ECO:0000256" key="5">
    <source>
        <dbReference type="ARBA" id="ARBA00022598"/>
    </source>
</evidence>
<evidence type="ECO:0000256" key="7">
    <source>
        <dbReference type="ARBA" id="ARBA00022840"/>
    </source>
</evidence>
<dbReference type="SUPFAM" id="SSF46589">
    <property type="entry name" value="tRNA-binding arm"/>
    <property type="match status" value="1"/>
</dbReference>
<evidence type="ECO:0000313" key="16">
    <source>
        <dbReference type="EMBL" id="AGG89277.1"/>
    </source>
</evidence>
<dbReference type="GO" id="GO:0005737">
    <property type="term" value="C:cytoplasm"/>
    <property type="evidence" value="ECO:0007669"/>
    <property type="project" value="UniProtKB-SubCell"/>
</dbReference>
<comment type="catalytic activity">
    <reaction evidence="11 12">
        <text>tRNA(Ser) + L-serine + ATP = L-seryl-tRNA(Ser) + AMP + diphosphate + H(+)</text>
        <dbReference type="Rhea" id="RHEA:12292"/>
        <dbReference type="Rhea" id="RHEA-COMP:9669"/>
        <dbReference type="Rhea" id="RHEA-COMP:9703"/>
        <dbReference type="ChEBI" id="CHEBI:15378"/>
        <dbReference type="ChEBI" id="CHEBI:30616"/>
        <dbReference type="ChEBI" id="CHEBI:33019"/>
        <dbReference type="ChEBI" id="CHEBI:33384"/>
        <dbReference type="ChEBI" id="CHEBI:78442"/>
        <dbReference type="ChEBI" id="CHEBI:78533"/>
        <dbReference type="ChEBI" id="CHEBI:456215"/>
        <dbReference type="EC" id="6.1.1.11"/>
    </reaction>
</comment>
<dbReference type="CDD" id="cd00770">
    <property type="entry name" value="SerRS_core"/>
    <property type="match status" value="1"/>
</dbReference>
<feature type="binding site" evidence="12 14">
    <location>
        <begin position="402"/>
        <end position="405"/>
    </location>
    <ligand>
        <name>ATP</name>
        <dbReference type="ChEBI" id="CHEBI:30616"/>
    </ligand>
</feature>
<dbReference type="UniPathway" id="UPA00906">
    <property type="reaction ID" value="UER00895"/>
</dbReference>
<dbReference type="SUPFAM" id="SSF55681">
    <property type="entry name" value="Class II aaRS and biotin synthetases"/>
    <property type="match status" value="1"/>
</dbReference>
<comment type="subcellular location">
    <subcellularLocation>
        <location evidence="1 12">Cytoplasm</location>
    </subcellularLocation>
</comment>
<dbReference type="InterPro" id="IPR015866">
    <property type="entry name" value="Ser-tRNA-synth_1_N"/>
</dbReference>
<evidence type="ECO:0000313" key="17">
    <source>
        <dbReference type="Proteomes" id="UP000011859"/>
    </source>
</evidence>
<dbReference type="InterPro" id="IPR010978">
    <property type="entry name" value="tRNA-bd_arm"/>
</dbReference>
<feature type="binding site" evidence="13">
    <location>
        <position position="284"/>
    </location>
    <ligand>
        <name>L-serine</name>
        <dbReference type="ChEBI" id="CHEBI:33384"/>
    </ligand>
</feature>
<dbReference type="InterPro" id="IPR033729">
    <property type="entry name" value="SerRS_core"/>
</dbReference>
<dbReference type="GO" id="GO:0016260">
    <property type="term" value="P:selenocysteine biosynthetic process"/>
    <property type="evidence" value="ECO:0007669"/>
    <property type="project" value="UniProtKB-UniRule"/>
</dbReference>
<gene>
    <name evidence="12" type="primary">serS</name>
    <name evidence="16" type="ORF">R2APBS1_2164</name>
</gene>
<evidence type="ECO:0000256" key="9">
    <source>
        <dbReference type="ARBA" id="ARBA00023146"/>
    </source>
</evidence>
<dbReference type="HAMAP" id="MF_00176">
    <property type="entry name" value="Ser_tRNA_synth_type1"/>
    <property type="match status" value="1"/>
</dbReference>
<dbReference type="HOGENOM" id="CLU_023797_1_1_6"/>
<feature type="domain" description="Aminoacyl-transfer RNA synthetases class-II family profile" evidence="15">
    <location>
        <begin position="139"/>
        <end position="468"/>
    </location>
</feature>
<evidence type="ECO:0000256" key="8">
    <source>
        <dbReference type="ARBA" id="ARBA00022917"/>
    </source>
</evidence>
<comment type="catalytic activity">
    <reaction evidence="10 12">
        <text>tRNA(Sec) + L-serine + ATP = L-seryl-tRNA(Sec) + AMP + diphosphate + H(+)</text>
        <dbReference type="Rhea" id="RHEA:42580"/>
        <dbReference type="Rhea" id="RHEA-COMP:9742"/>
        <dbReference type="Rhea" id="RHEA-COMP:10128"/>
        <dbReference type="ChEBI" id="CHEBI:15378"/>
        <dbReference type="ChEBI" id="CHEBI:30616"/>
        <dbReference type="ChEBI" id="CHEBI:33019"/>
        <dbReference type="ChEBI" id="CHEBI:33384"/>
        <dbReference type="ChEBI" id="CHEBI:78442"/>
        <dbReference type="ChEBI" id="CHEBI:78533"/>
        <dbReference type="ChEBI" id="CHEBI:456215"/>
        <dbReference type="EC" id="6.1.1.11"/>
    </reaction>
</comment>
<organism evidence="16 17">
    <name type="scientific">Rhodanobacter denitrificans</name>
    <dbReference type="NCBI Taxonomy" id="666685"/>
    <lineage>
        <taxon>Bacteria</taxon>
        <taxon>Pseudomonadati</taxon>
        <taxon>Pseudomonadota</taxon>
        <taxon>Gammaproteobacteria</taxon>
        <taxon>Lysobacterales</taxon>
        <taxon>Rhodanobacteraceae</taxon>
        <taxon>Rhodanobacter</taxon>
    </lineage>
</organism>
<feature type="binding site" evidence="12 14">
    <location>
        <begin position="315"/>
        <end position="317"/>
    </location>
    <ligand>
        <name>ATP</name>
        <dbReference type="ChEBI" id="CHEBI:30616"/>
    </ligand>
</feature>
<accession>M4NGQ0</accession>
<evidence type="ECO:0000256" key="2">
    <source>
        <dbReference type="ARBA" id="ARBA00005045"/>
    </source>
</evidence>
<dbReference type="PIRSF" id="PIRSF001529">
    <property type="entry name" value="Ser-tRNA-synth_IIa"/>
    <property type="match status" value="1"/>
</dbReference>
<keyword evidence="4 12" id="KW-0963">Cytoplasm</keyword>
<dbReference type="PANTHER" id="PTHR43697:SF1">
    <property type="entry name" value="SERINE--TRNA LIGASE"/>
    <property type="match status" value="1"/>
</dbReference>
<dbReference type="GO" id="GO:0004828">
    <property type="term" value="F:serine-tRNA ligase activity"/>
    <property type="evidence" value="ECO:0007669"/>
    <property type="project" value="UniProtKB-UniRule"/>
</dbReference>
<evidence type="ECO:0000259" key="15">
    <source>
        <dbReference type="PROSITE" id="PS50862"/>
    </source>
</evidence>
<dbReference type="OrthoDB" id="9804647at2"/>
<feature type="binding site" evidence="12">
    <location>
        <begin position="284"/>
        <end position="286"/>
    </location>
    <ligand>
        <name>L-serine</name>
        <dbReference type="ChEBI" id="CHEBI:33384"/>
    </ligand>
</feature>
<evidence type="ECO:0000256" key="12">
    <source>
        <dbReference type="HAMAP-Rule" id="MF_00176"/>
    </source>
</evidence>
<dbReference type="PROSITE" id="PS50862">
    <property type="entry name" value="AA_TRNA_LIGASE_II"/>
    <property type="match status" value="1"/>
</dbReference>
<dbReference type="Pfam" id="PF00587">
    <property type="entry name" value="tRNA-synt_2b"/>
    <property type="match status" value="1"/>
</dbReference>
<comment type="similarity">
    <text evidence="3 12">Belongs to the class-II aminoacyl-tRNA synthetase family. Type-1 seryl-tRNA synthetase subfamily.</text>
</comment>